<name>A0A919CJX9_9GAMM</name>
<accession>A0A919CJX9</accession>
<dbReference type="GO" id="GO:0016491">
    <property type="term" value="F:oxidoreductase activity"/>
    <property type="evidence" value="ECO:0007669"/>
    <property type="project" value="InterPro"/>
</dbReference>
<evidence type="ECO:0000259" key="1">
    <source>
        <dbReference type="Pfam" id="PF01323"/>
    </source>
</evidence>
<proteinExistence type="predicted"/>
<keyword evidence="3" id="KW-1185">Reference proteome</keyword>
<reference evidence="2" key="1">
    <citation type="journal article" date="2014" name="Int. J. Syst. Evol. Microbiol.">
        <title>Complete genome sequence of Corynebacterium casei LMG S-19264T (=DSM 44701T), isolated from a smear-ripened cheese.</title>
        <authorList>
            <consortium name="US DOE Joint Genome Institute (JGI-PGF)"/>
            <person name="Walter F."/>
            <person name="Albersmeier A."/>
            <person name="Kalinowski J."/>
            <person name="Ruckert C."/>
        </authorList>
    </citation>
    <scope>NUCLEOTIDE SEQUENCE</scope>
    <source>
        <strain evidence="2">KCTC 23430</strain>
    </source>
</reference>
<sequence length="223" mass="25292">MATVTIDHYSDLLCVWAYIAHARTVELQAQYPDSIDWRWHYLSVFGDVQTKFKDQWQERGGSAGYAAHVLDVLQDFDHVVINPDCWTRVQPASSAPAHLWLAAVRLQEGRGELSPRSEETFAWHLRRAFFRDAADIGSQDELVAQASQCGFEPQPLLDRINDGSAFAVLCQDMLGARQSDISVSPTYVFNNGRQRLTGNVGYRIIEANVKELLEQPHKQQSWC</sequence>
<evidence type="ECO:0000313" key="2">
    <source>
        <dbReference type="EMBL" id="GHD32206.1"/>
    </source>
</evidence>
<dbReference type="Proteomes" id="UP000644693">
    <property type="component" value="Unassembled WGS sequence"/>
</dbReference>
<evidence type="ECO:0000313" key="3">
    <source>
        <dbReference type="Proteomes" id="UP000644693"/>
    </source>
</evidence>
<protein>
    <recommendedName>
        <fullName evidence="1">DSBA-like thioredoxin domain-containing protein</fullName>
    </recommendedName>
</protein>
<dbReference type="RefSeq" id="WP_189476962.1">
    <property type="nucleotide sequence ID" value="NZ_BMYM01000001.1"/>
</dbReference>
<gene>
    <name evidence="2" type="ORF">GCM10007053_16070</name>
</gene>
<dbReference type="InterPro" id="IPR036249">
    <property type="entry name" value="Thioredoxin-like_sf"/>
</dbReference>
<comment type="caution">
    <text evidence="2">The sequence shown here is derived from an EMBL/GenBank/DDBJ whole genome shotgun (WGS) entry which is preliminary data.</text>
</comment>
<dbReference type="Pfam" id="PF01323">
    <property type="entry name" value="DSBA"/>
    <property type="match status" value="1"/>
</dbReference>
<organism evidence="2 3">
    <name type="scientific">Parahalioglobus pacificus</name>
    <dbReference type="NCBI Taxonomy" id="930806"/>
    <lineage>
        <taxon>Bacteria</taxon>
        <taxon>Pseudomonadati</taxon>
        <taxon>Pseudomonadota</taxon>
        <taxon>Gammaproteobacteria</taxon>
        <taxon>Cellvibrionales</taxon>
        <taxon>Halieaceae</taxon>
        <taxon>Parahalioglobus</taxon>
    </lineage>
</organism>
<reference evidence="2" key="2">
    <citation type="submission" date="2020-09" db="EMBL/GenBank/DDBJ databases">
        <authorList>
            <person name="Sun Q."/>
            <person name="Kim S."/>
        </authorList>
    </citation>
    <scope>NUCLEOTIDE SEQUENCE</scope>
    <source>
        <strain evidence="2">KCTC 23430</strain>
    </source>
</reference>
<feature type="domain" description="DSBA-like thioredoxin" evidence="1">
    <location>
        <begin position="5"/>
        <end position="202"/>
    </location>
</feature>
<dbReference type="InterPro" id="IPR001853">
    <property type="entry name" value="DSBA-like_thioredoxin_dom"/>
</dbReference>
<dbReference type="AlphaFoldDB" id="A0A919CJX9"/>
<dbReference type="Gene3D" id="3.40.30.10">
    <property type="entry name" value="Glutaredoxin"/>
    <property type="match status" value="1"/>
</dbReference>
<dbReference type="EMBL" id="BMYM01000001">
    <property type="protein sequence ID" value="GHD32206.1"/>
    <property type="molecule type" value="Genomic_DNA"/>
</dbReference>
<dbReference type="SUPFAM" id="SSF52833">
    <property type="entry name" value="Thioredoxin-like"/>
    <property type="match status" value="1"/>
</dbReference>